<evidence type="ECO:0000313" key="3">
    <source>
        <dbReference type="Proteomes" id="UP000182692"/>
    </source>
</evidence>
<keyword evidence="1" id="KW-0472">Membrane</keyword>
<reference evidence="2 3" key="1">
    <citation type="submission" date="2016-10" db="EMBL/GenBank/DDBJ databases">
        <authorList>
            <person name="de Groot N.N."/>
        </authorList>
    </citation>
    <scope>NUCLEOTIDE SEQUENCE [LARGE SCALE GENOMIC DNA]</scope>
    <source>
        <strain evidence="2 3">DSM 15893</strain>
    </source>
</reference>
<evidence type="ECO:0000256" key="1">
    <source>
        <dbReference type="SAM" id="Phobius"/>
    </source>
</evidence>
<dbReference type="RefSeq" id="WP_074928950.1">
    <property type="nucleotide sequence ID" value="NZ_FOWR01000079.1"/>
</dbReference>
<dbReference type="STRING" id="1121869.SAMN03084138_04870"/>
<name>A0A1I5XWY3_9GAMM</name>
<feature type="transmembrane region" description="Helical" evidence="1">
    <location>
        <begin position="214"/>
        <end position="235"/>
    </location>
</feature>
<keyword evidence="1" id="KW-0812">Transmembrane</keyword>
<feature type="transmembrane region" description="Helical" evidence="1">
    <location>
        <begin position="41"/>
        <end position="60"/>
    </location>
</feature>
<protein>
    <submittedName>
        <fullName evidence="2">Uncharacterized protein</fullName>
    </submittedName>
</protein>
<feature type="transmembrane region" description="Helical" evidence="1">
    <location>
        <begin position="179"/>
        <end position="202"/>
    </location>
</feature>
<feature type="transmembrane region" description="Helical" evidence="1">
    <location>
        <begin position="81"/>
        <end position="99"/>
    </location>
</feature>
<dbReference type="EMBL" id="FOWR01000079">
    <property type="protein sequence ID" value="SFQ36434.1"/>
    <property type="molecule type" value="Genomic_DNA"/>
</dbReference>
<evidence type="ECO:0000313" key="2">
    <source>
        <dbReference type="EMBL" id="SFQ36434.1"/>
    </source>
</evidence>
<dbReference type="GeneID" id="35870065"/>
<feature type="transmembrane region" description="Helical" evidence="1">
    <location>
        <begin position="105"/>
        <end position="127"/>
    </location>
</feature>
<dbReference type="AlphaFoldDB" id="A0A1I5XWY3"/>
<feature type="transmembrane region" description="Helical" evidence="1">
    <location>
        <begin position="12"/>
        <end position="35"/>
    </location>
</feature>
<sequence length="254" mass="27908">METTLNTGKKAVNVASFISIFTSILCLFLTTSLYAVNGDKFLFQSISLVLVIFLFSYSHLSGRSYKDSDPIRYWASTLSKTLLCVYLSMSLLPLFFIELLPGTSYLVMTSTCLISGAISFVSGKHYFSTEILNQNMKRAGMVTTEYANGSQTVSAGVFHSFRSPNNLLTSLLLKVFNSILISLSIVAILFGVGAGFILIALAEMIVPTSTEVSAHAVIMFLALLPMTTAGMVYVYPMTAFLRQWQLNNPSENEK</sequence>
<keyword evidence="1" id="KW-1133">Transmembrane helix</keyword>
<proteinExistence type="predicted"/>
<accession>A0A1I5XWY3</accession>
<gene>
    <name evidence="2" type="ORF">SAMN03084138_04870</name>
</gene>
<dbReference type="Proteomes" id="UP000182692">
    <property type="component" value="Unassembled WGS sequence"/>
</dbReference>
<organism evidence="2 3">
    <name type="scientific">Enterovibrio norvegicus DSM 15893</name>
    <dbReference type="NCBI Taxonomy" id="1121869"/>
    <lineage>
        <taxon>Bacteria</taxon>
        <taxon>Pseudomonadati</taxon>
        <taxon>Pseudomonadota</taxon>
        <taxon>Gammaproteobacteria</taxon>
        <taxon>Vibrionales</taxon>
        <taxon>Vibrionaceae</taxon>
        <taxon>Enterovibrio</taxon>
    </lineage>
</organism>